<gene>
    <name evidence="1" type="ORF">BKA15_003613</name>
</gene>
<protein>
    <submittedName>
        <fullName evidence="1">Uncharacterized protein</fullName>
    </submittedName>
</protein>
<accession>A0A7Y9L9Y7</accession>
<name>A0A7Y9L9Y7_9ACTN</name>
<dbReference type="AlphaFoldDB" id="A0A7Y9L9Y7"/>
<dbReference type="RefSeq" id="WP_179752980.1">
    <property type="nucleotide sequence ID" value="NZ_JACCBU010000001.1"/>
</dbReference>
<sequence>MQGYHPTFADAPANPDHLDLDWLADAFLIDVVGRELTPVVGFSWGYRRFLDDRTELLPLEPAGADAWPRLKGRLERDYDGWTAVS</sequence>
<evidence type="ECO:0000313" key="1">
    <source>
        <dbReference type="EMBL" id="NYE72284.1"/>
    </source>
</evidence>
<organism evidence="1 2">
    <name type="scientific">Microlunatus parietis</name>
    <dbReference type="NCBI Taxonomy" id="682979"/>
    <lineage>
        <taxon>Bacteria</taxon>
        <taxon>Bacillati</taxon>
        <taxon>Actinomycetota</taxon>
        <taxon>Actinomycetes</taxon>
        <taxon>Propionibacteriales</taxon>
        <taxon>Propionibacteriaceae</taxon>
        <taxon>Microlunatus</taxon>
    </lineage>
</organism>
<comment type="caution">
    <text evidence="1">The sequence shown here is derived from an EMBL/GenBank/DDBJ whole genome shotgun (WGS) entry which is preliminary data.</text>
</comment>
<proteinExistence type="predicted"/>
<evidence type="ECO:0000313" key="2">
    <source>
        <dbReference type="Proteomes" id="UP000569914"/>
    </source>
</evidence>
<dbReference type="Proteomes" id="UP000569914">
    <property type="component" value="Unassembled WGS sequence"/>
</dbReference>
<reference evidence="1 2" key="1">
    <citation type="submission" date="2020-07" db="EMBL/GenBank/DDBJ databases">
        <title>Sequencing the genomes of 1000 actinobacteria strains.</title>
        <authorList>
            <person name="Klenk H.-P."/>
        </authorList>
    </citation>
    <scope>NUCLEOTIDE SEQUENCE [LARGE SCALE GENOMIC DNA]</scope>
    <source>
        <strain evidence="1 2">DSM 22083</strain>
    </source>
</reference>
<keyword evidence="2" id="KW-1185">Reference proteome</keyword>
<dbReference type="EMBL" id="JACCBU010000001">
    <property type="protein sequence ID" value="NYE72284.1"/>
    <property type="molecule type" value="Genomic_DNA"/>
</dbReference>